<feature type="transmembrane region" description="Helical" evidence="2">
    <location>
        <begin position="297"/>
        <end position="319"/>
    </location>
</feature>
<evidence type="ECO:0000256" key="2">
    <source>
        <dbReference type="SAM" id="Phobius"/>
    </source>
</evidence>
<feature type="transmembrane region" description="Helical" evidence="2">
    <location>
        <begin position="528"/>
        <end position="548"/>
    </location>
</feature>
<feature type="compositionally biased region" description="Polar residues" evidence="1">
    <location>
        <begin position="694"/>
        <end position="706"/>
    </location>
</feature>
<feature type="compositionally biased region" description="Basic residues" evidence="1">
    <location>
        <begin position="27"/>
        <end position="41"/>
    </location>
</feature>
<sequence length="738" mass="84030">MGWSLGKSITRTTSQEATVTRASVSKLQHKGSHAEHPRHKPLPFLASPVDPEALKWIAKKKRSGNGVQRTTTVAQYEAEQSESALANRIFRKQHEASTLELFFDLFFVGNLAVFTTKSAHVDAQSLSNYLGFFAILWTTWFHVSMFDVRFYVDSVFTRICKFIAFGIMVSLVGLSSLYDSILSGGTTRAFHGIALLMFGCRILWIIQYAVVLYFVRAFDKTLVPMMATMFVYVAAAAGFLATFIMDRTKMSIAGTEGASKVRLWYIFICVEAVGVITISMVWRVLSFKHTHLVERVGLLSLIIMGEGIIGLIKSVSYAIQGTSVHLWEETGIITFAVLLIYLIYVLYFDNVDHHRFGTIGQQLWTLFHFPAHVCILLTVEGSTALLIWNACRNAIGWITEDSLPSATNPIRNPVAKKDFASLEEFVAQVNKTYWETSAQYYYKSLTEDYYSTTKFNEDLAKLSKPKASFGSDDWAAEVKVTLEKMSNYFQYFIYQNFGAEGPNHKLKKTKEYDQKVELYEDGYKFTLMYFYCSAGALLFVFALLYWFGRQKKTKTEWASIGFRILAGMGLPLMIISPLKEKEGDHDTFRYTFSYLLIPIVSLTLLIVIIIDNVLKAIAEKHYTVIEERRLSRMSSYDTTALKSPPIVEEEERELTDEDSSYELRRNTTQNGHGSPQMVQQEHDGASLVGNAQRTPTISFSDFQNRKNGYGEIHQDEGDDAPEYRRGDEEQHFHARRFQ</sequence>
<accession>A0AAN7TF03</accession>
<name>A0AAN7TF03_9EURO</name>
<feature type="compositionally biased region" description="Polar residues" evidence="1">
    <location>
        <begin position="7"/>
        <end position="26"/>
    </location>
</feature>
<feature type="compositionally biased region" description="Polar residues" evidence="1">
    <location>
        <begin position="666"/>
        <end position="679"/>
    </location>
</feature>
<feature type="transmembrane region" description="Helical" evidence="2">
    <location>
        <begin position="369"/>
        <end position="388"/>
    </location>
</feature>
<keyword evidence="2" id="KW-0472">Membrane</keyword>
<dbReference type="InterPro" id="IPR010640">
    <property type="entry name" value="Low_temperature_requirement_A"/>
</dbReference>
<feature type="compositionally biased region" description="Basic and acidic residues" evidence="1">
    <location>
        <begin position="721"/>
        <end position="732"/>
    </location>
</feature>
<proteinExistence type="predicted"/>
<feature type="transmembrane region" description="Helical" evidence="2">
    <location>
        <begin position="98"/>
        <end position="117"/>
    </location>
</feature>
<keyword evidence="4" id="KW-1185">Reference proteome</keyword>
<evidence type="ECO:0000313" key="4">
    <source>
        <dbReference type="Proteomes" id="UP001309876"/>
    </source>
</evidence>
<feature type="transmembrane region" description="Helical" evidence="2">
    <location>
        <begin position="264"/>
        <end position="285"/>
    </location>
</feature>
<protein>
    <submittedName>
        <fullName evidence="3">Uncharacterized protein</fullName>
    </submittedName>
</protein>
<evidence type="ECO:0000313" key="3">
    <source>
        <dbReference type="EMBL" id="KAK5091649.1"/>
    </source>
</evidence>
<feature type="compositionally biased region" description="Acidic residues" evidence="1">
    <location>
        <begin position="647"/>
        <end position="660"/>
    </location>
</feature>
<dbReference type="Pfam" id="PF06772">
    <property type="entry name" value="LtrA"/>
    <property type="match status" value="1"/>
</dbReference>
<feature type="transmembrane region" description="Helical" evidence="2">
    <location>
        <begin position="222"/>
        <end position="244"/>
    </location>
</feature>
<feature type="region of interest" description="Disordered" evidence="1">
    <location>
        <begin position="1"/>
        <end position="42"/>
    </location>
</feature>
<evidence type="ECO:0000256" key="1">
    <source>
        <dbReference type="SAM" id="MobiDB-lite"/>
    </source>
</evidence>
<dbReference type="EMBL" id="JAVRRJ010000001">
    <property type="protein sequence ID" value="KAK5091649.1"/>
    <property type="molecule type" value="Genomic_DNA"/>
</dbReference>
<comment type="caution">
    <text evidence="3">The sequence shown here is derived from an EMBL/GenBank/DDBJ whole genome shotgun (WGS) entry which is preliminary data.</text>
</comment>
<reference evidence="3 4" key="1">
    <citation type="submission" date="2023-08" db="EMBL/GenBank/DDBJ databases">
        <title>Black Yeasts Isolated from many extreme environments.</title>
        <authorList>
            <person name="Coleine C."/>
            <person name="Stajich J.E."/>
            <person name="Selbmann L."/>
        </authorList>
    </citation>
    <scope>NUCLEOTIDE SEQUENCE [LARGE SCALE GENOMIC DNA]</scope>
    <source>
        <strain evidence="3 4">CCFEE 5910</strain>
    </source>
</reference>
<dbReference type="PANTHER" id="PTHR42101:SF1">
    <property type="entry name" value="LOW TEMPERATURE REQUIREMENT A"/>
    <property type="match status" value="1"/>
</dbReference>
<feature type="region of interest" description="Disordered" evidence="1">
    <location>
        <begin position="641"/>
        <end position="681"/>
    </location>
</feature>
<dbReference type="Proteomes" id="UP001309876">
    <property type="component" value="Unassembled WGS sequence"/>
</dbReference>
<gene>
    <name evidence="3" type="ORF">LTR05_001834</name>
</gene>
<organism evidence="3 4">
    <name type="scientific">Lithohypha guttulata</name>
    <dbReference type="NCBI Taxonomy" id="1690604"/>
    <lineage>
        <taxon>Eukaryota</taxon>
        <taxon>Fungi</taxon>
        <taxon>Dikarya</taxon>
        <taxon>Ascomycota</taxon>
        <taxon>Pezizomycotina</taxon>
        <taxon>Eurotiomycetes</taxon>
        <taxon>Chaetothyriomycetidae</taxon>
        <taxon>Chaetothyriales</taxon>
        <taxon>Trichomeriaceae</taxon>
        <taxon>Lithohypha</taxon>
    </lineage>
</organism>
<keyword evidence="2" id="KW-0812">Transmembrane</keyword>
<feature type="transmembrane region" description="Helical" evidence="2">
    <location>
        <begin position="129"/>
        <end position="152"/>
    </location>
</feature>
<dbReference type="PANTHER" id="PTHR42101">
    <property type="entry name" value="CHROMOSOME 16, WHOLE GENOME SHOTGUN SEQUENCE"/>
    <property type="match status" value="1"/>
</dbReference>
<dbReference type="AlphaFoldDB" id="A0AAN7TF03"/>
<feature type="transmembrane region" description="Helical" evidence="2">
    <location>
        <begin position="560"/>
        <end position="578"/>
    </location>
</feature>
<feature type="region of interest" description="Disordered" evidence="1">
    <location>
        <begin position="694"/>
        <end position="738"/>
    </location>
</feature>
<feature type="transmembrane region" description="Helical" evidence="2">
    <location>
        <begin position="590"/>
        <end position="610"/>
    </location>
</feature>
<feature type="transmembrane region" description="Helical" evidence="2">
    <location>
        <begin position="331"/>
        <end position="348"/>
    </location>
</feature>
<keyword evidence="2" id="KW-1133">Transmembrane helix</keyword>
<feature type="transmembrane region" description="Helical" evidence="2">
    <location>
        <begin position="159"/>
        <end position="178"/>
    </location>
</feature>
<feature type="transmembrane region" description="Helical" evidence="2">
    <location>
        <begin position="190"/>
        <end position="215"/>
    </location>
</feature>